<dbReference type="Proteomes" id="UP000319859">
    <property type="component" value="Unassembled WGS sequence"/>
</dbReference>
<protein>
    <submittedName>
        <fullName evidence="1">Uncharacterized protein</fullName>
    </submittedName>
</protein>
<sequence>MTSPTITALLDQRRDILRDMAILRDEMAECEKAVHHLDAVIHLLDPSVDLAAVTPKKHVTFDEIFRPGEAPLMALDALREANTALSTTDILKVMLEKKGGPRLTSRQFQVLLRKINAGLNGQFRKGLVRKAGRDGGHGANRAVIWHLI</sequence>
<organism evidence="1 2">
    <name type="scientific">Nitrospirillum amazonense</name>
    <dbReference type="NCBI Taxonomy" id="28077"/>
    <lineage>
        <taxon>Bacteria</taxon>
        <taxon>Pseudomonadati</taxon>
        <taxon>Pseudomonadota</taxon>
        <taxon>Alphaproteobacteria</taxon>
        <taxon>Rhodospirillales</taxon>
        <taxon>Azospirillaceae</taxon>
        <taxon>Nitrospirillum</taxon>
    </lineage>
</organism>
<dbReference type="AlphaFoldDB" id="A0A560FB29"/>
<accession>A0A560FB29</accession>
<evidence type="ECO:0000313" key="2">
    <source>
        <dbReference type="Proteomes" id="UP000319859"/>
    </source>
</evidence>
<gene>
    <name evidence="1" type="ORF">FBZ89_109203</name>
</gene>
<reference evidence="1 2" key="1">
    <citation type="submission" date="2019-06" db="EMBL/GenBank/DDBJ databases">
        <title>Genomic Encyclopedia of Type Strains, Phase IV (KMG-V): Genome sequencing to study the core and pangenomes of soil and plant-associated prokaryotes.</title>
        <authorList>
            <person name="Whitman W."/>
        </authorList>
    </citation>
    <scope>NUCLEOTIDE SEQUENCE [LARGE SCALE GENOMIC DNA]</scope>
    <source>
        <strain evidence="1 2">BR 11880</strain>
    </source>
</reference>
<name>A0A560FB29_9PROT</name>
<evidence type="ECO:0000313" key="1">
    <source>
        <dbReference type="EMBL" id="TWB18817.1"/>
    </source>
</evidence>
<comment type="caution">
    <text evidence="1">The sequence shown here is derived from an EMBL/GenBank/DDBJ whole genome shotgun (WGS) entry which is preliminary data.</text>
</comment>
<proteinExistence type="predicted"/>
<dbReference type="EMBL" id="VITN01000009">
    <property type="protein sequence ID" value="TWB18817.1"/>
    <property type="molecule type" value="Genomic_DNA"/>
</dbReference>